<dbReference type="AlphaFoldDB" id="A0A7W5DZB2"/>
<evidence type="ECO:0000313" key="2">
    <source>
        <dbReference type="EMBL" id="MBB3206944.1"/>
    </source>
</evidence>
<organism evidence="2 3">
    <name type="scientific">Aporhodopirellula rubra</name>
    <dbReference type="NCBI Taxonomy" id="980271"/>
    <lineage>
        <taxon>Bacteria</taxon>
        <taxon>Pseudomonadati</taxon>
        <taxon>Planctomycetota</taxon>
        <taxon>Planctomycetia</taxon>
        <taxon>Pirellulales</taxon>
        <taxon>Pirellulaceae</taxon>
        <taxon>Aporhodopirellula</taxon>
    </lineage>
</organism>
<sequence length="264" mass="29816">MVFALSVWKHTTVIAPQQTGDPFELQENVALCDKEIERDLQILRESGDLTVFRNCVENNAADGALNEHLDALNLSASVFVSTNDRILLGYNRIAGQYNAFELSMLGRRTPNHPSGSSRYLDETTDKALLGGARVLWYEHEAPAANGHWFRWSTLKMRVLENQSRSFCLLNLSRPVQLLPEVKALPSRMLNEQLVMYRQLDETDRRICEGIAVGDSTAEIAAAVGLTRRSIEVRRGKILEHFGFSRKVQIVRLLVRLEENGLLPD</sequence>
<reference evidence="2 3" key="1">
    <citation type="submission" date="2020-08" db="EMBL/GenBank/DDBJ databases">
        <title>Genomic Encyclopedia of Type Strains, Phase III (KMG-III): the genomes of soil and plant-associated and newly described type strains.</title>
        <authorList>
            <person name="Whitman W."/>
        </authorList>
    </citation>
    <scope>NUCLEOTIDE SEQUENCE [LARGE SCALE GENOMIC DNA]</scope>
    <source>
        <strain evidence="2 3">CECT 8075</strain>
    </source>
</reference>
<feature type="domain" description="HTH luxR-type" evidence="1">
    <location>
        <begin position="196"/>
        <end position="253"/>
    </location>
</feature>
<proteinExistence type="predicted"/>
<dbReference type="Proteomes" id="UP000536179">
    <property type="component" value="Unassembled WGS sequence"/>
</dbReference>
<protein>
    <submittedName>
        <fullName evidence="2">DNA-binding CsgD family transcriptional regulator</fullName>
    </submittedName>
</protein>
<evidence type="ECO:0000259" key="1">
    <source>
        <dbReference type="SMART" id="SM00421"/>
    </source>
</evidence>
<name>A0A7W5DZB2_9BACT</name>
<dbReference type="InterPro" id="IPR000792">
    <property type="entry name" value="Tscrpt_reg_LuxR_C"/>
</dbReference>
<gene>
    <name evidence="2" type="ORF">FHS27_002758</name>
</gene>
<dbReference type="SMART" id="SM00421">
    <property type="entry name" value="HTH_LUXR"/>
    <property type="match status" value="1"/>
</dbReference>
<comment type="caution">
    <text evidence="2">The sequence shown here is derived from an EMBL/GenBank/DDBJ whole genome shotgun (WGS) entry which is preliminary data.</text>
</comment>
<dbReference type="EMBL" id="JACHXU010000008">
    <property type="protein sequence ID" value="MBB3206944.1"/>
    <property type="molecule type" value="Genomic_DNA"/>
</dbReference>
<dbReference type="InterPro" id="IPR016032">
    <property type="entry name" value="Sig_transdc_resp-reg_C-effctor"/>
</dbReference>
<dbReference type="GO" id="GO:0006355">
    <property type="term" value="P:regulation of DNA-templated transcription"/>
    <property type="evidence" value="ECO:0007669"/>
    <property type="project" value="InterPro"/>
</dbReference>
<accession>A0A7W5DZB2</accession>
<keyword evidence="3" id="KW-1185">Reference proteome</keyword>
<dbReference type="InterPro" id="IPR036388">
    <property type="entry name" value="WH-like_DNA-bd_sf"/>
</dbReference>
<dbReference type="GO" id="GO:0003677">
    <property type="term" value="F:DNA binding"/>
    <property type="evidence" value="ECO:0007669"/>
    <property type="project" value="UniProtKB-KW"/>
</dbReference>
<keyword evidence="2" id="KW-0238">DNA-binding</keyword>
<evidence type="ECO:0000313" key="3">
    <source>
        <dbReference type="Proteomes" id="UP000536179"/>
    </source>
</evidence>
<dbReference type="Gene3D" id="1.10.10.10">
    <property type="entry name" value="Winged helix-like DNA-binding domain superfamily/Winged helix DNA-binding domain"/>
    <property type="match status" value="1"/>
</dbReference>
<dbReference type="SUPFAM" id="SSF46894">
    <property type="entry name" value="C-terminal effector domain of the bipartite response regulators"/>
    <property type="match status" value="1"/>
</dbReference>